<dbReference type="PROSITE" id="PS50262">
    <property type="entry name" value="G_PROTEIN_RECEP_F1_2"/>
    <property type="match status" value="1"/>
</dbReference>
<dbReference type="PRINTS" id="PR00237">
    <property type="entry name" value="GPCRRHODOPSN"/>
</dbReference>
<keyword evidence="7 9" id="KW-0675">Receptor</keyword>
<evidence type="ECO:0000256" key="8">
    <source>
        <dbReference type="ARBA" id="ARBA00023224"/>
    </source>
</evidence>
<dbReference type="OMA" id="MPVIYMT"/>
<dbReference type="GO" id="GO:0001609">
    <property type="term" value="F:G protein-coupled adenosine receptor activity"/>
    <property type="evidence" value="ECO:0000318"/>
    <property type="project" value="GO_Central"/>
</dbReference>
<dbReference type="Proteomes" id="UP000001593">
    <property type="component" value="Unassembled WGS sequence"/>
</dbReference>
<dbReference type="EMBL" id="DS469613">
    <property type="protein sequence ID" value="EDO39083.1"/>
    <property type="molecule type" value="Genomic_DNA"/>
</dbReference>
<evidence type="ECO:0000256" key="10">
    <source>
        <dbReference type="SAM" id="Phobius"/>
    </source>
</evidence>
<feature type="domain" description="G-protein coupled receptors family 1 profile" evidence="11">
    <location>
        <begin position="22"/>
        <end position="264"/>
    </location>
</feature>
<evidence type="ECO:0000313" key="13">
    <source>
        <dbReference type="Proteomes" id="UP000001593"/>
    </source>
</evidence>
<protein>
    <recommendedName>
        <fullName evidence="11">G-protein coupled receptors family 1 profile domain-containing protein</fullName>
    </recommendedName>
</protein>
<evidence type="ECO:0000256" key="6">
    <source>
        <dbReference type="ARBA" id="ARBA00023136"/>
    </source>
</evidence>
<evidence type="ECO:0000256" key="3">
    <source>
        <dbReference type="ARBA" id="ARBA00022692"/>
    </source>
</evidence>
<dbReference type="InterPro" id="IPR000276">
    <property type="entry name" value="GPCR_Rhodpsn"/>
</dbReference>
<dbReference type="GO" id="GO:0005886">
    <property type="term" value="C:plasma membrane"/>
    <property type="evidence" value="ECO:0000318"/>
    <property type="project" value="GO_Central"/>
</dbReference>
<dbReference type="InParanoid" id="A7SB18"/>
<evidence type="ECO:0000256" key="7">
    <source>
        <dbReference type="ARBA" id="ARBA00023170"/>
    </source>
</evidence>
<dbReference type="eggNOG" id="KOG3656">
    <property type="taxonomic scope" value="Eukaryota"/>
</dbReference>
<keyword evidence="5 9" id="KW-0297">G-protein coupled receptor</keyword>
<evidence type="ECO:0000256" key="5">
    <source>
        <dbReference type="ARBA" id="ARBA00023040"/>
    </source>
</evidence>
<dbReference type="InterPro" id="IPR017452">
    <property type="entry name" value="GPCR_Rhodpsn_7TM"/>
</dbReference>
<accession>A7SB18</accession>
<evidence type="ECO:0000256" key="1">
    <source>
        <dbReference type="ARBA" id="ARBA00004651"/>
    </source>
</evidence>
<dbReference type="Pfam" id="PF00001">
    <property type="entry name" value="7tm_1"/>
    <property type="match status" value="1"/>
</dbReference>
<dbReference type="PANTHER" id="PTHR24249">
    <property type="entry name" value="HISTAMINE RECEPTOR-RELATED G-PROTEIN COUPLED RECEPTOR"/>
    <property type="match status" value="1"/>
</dbReference>
<keyword evidence="2" id="KW-1003">Cell membrane</keyword>
<dbReference type="OrthoDB" id="9445642at2759"/>
<dbReference type="Gene3D" id="1.20.1070.10">
    <property type="entry name" value="Rhodopsin 7-helix transmembrane proteins"/>
    <property type="match status" value="1"/>
</dbReference>
<dbReference type="GO" id="GO:0007186">
    <property type="term" value="P:G protein-coupled receptor signaling pathway"/>
    <property type="evidence" value="ECO:0000318"/>
    <property type="project" value="GO_Central"/>
</dbReference>
<proteinExistence type="inferred from homology"/>
<dbReference type="AlphaFoldDB" id="A7SB18"/>
<comment type="subcellular location">
    <subcellularLocation>
        <location evidence="1">Cell membrane</location>
        <topology evidence="1">Multi-pass membrane protein</topology>
    </subcellularLocation>
</comment>
<organism evidence="12 13">
    <name type="scientific">Nematostella vectensis</name>
    <name type="common">Starlet sea anemone</name>
    <dbReference type="NCBI Taxonomy" id="45351"/>
    <lineage>
        <taxon>Eukaryota</taxon>
        <taxon>Metazoa</taxon>
        <taxon>Cnidaria</taxon>
        <taxon>Anthozoa</taxon>
        <taxon>Hexacorallia</taxon>
        <taxon>Actiniaria</taxon>
        <taxon>Edwardsiidae</taxon>
        <taxon>Nematostella</taxon>
    </lineage>
</organism>
<evidence type="ECO:0000313" key="12">
    <source>
        <dbReference type="EMBL" id="EDO39083.1"/>
    </source>
</evidence>
<dbReference type="PROSITE" id="PS00237">
    <property type="entry name" value="G_PROTEIN_RECEP_F1_1"/>
    <property type="match status" value="1"/>
</dbReference>
<comment type="similarity">
    <text evidence="9">Belongs to the G-protein coupled receptor 1 family.</text>
</comment>
<feature type="transmembrane region" description="Helical" evidence="10">
    <location>
        <begin position="38"/>
        <end position="58"/>
    </location>
</feature>
<feature type="transmembrane region" description="Helical" evidence="10">
    <location>
        <begin position="148"/>
        <end position="170"/>
    </location>
</feature>
<feature type="transmembrane region" description="Helical" evidence="10">
    <location>
        <begin position="248"/>
        <end position="267"/>
    </location>
</feature>
<keyword evidence="8 9" id="KW-0807">Transducer</keyword>
<evidence type="ECO:0000259" key="11">
    <source>
        <dbReference type="PROSITE" id="PS50262"/>
    </source>
</evidence>
<keyword evidence="4 10" id="KW-1133">Transmembrane helix</keyword>
<sequence>MSTADLAIRIPLATIGTIITVENLFVCYIVYRFRNLRTFTNGFVVSLAFSDALVGGILLPLELARYTSPPGVATAEGYFISIILQANVFNLLAVTFDRYLAVMKPLTYIQFMDKHFVKLPLLAWIVPVVISLIPLTWKTDISSTTHRVYLICILILGIVLPYCLILFAYVRIFREVARLVKSLAAMQHGLIDGRMAEERGRVSSEARVTRIFAVIFAIFFVAWMPVIYMTIAEAINKLEIIPSSLMTISWFTLVIGSSMNAPIYAYFKADFRRTIIRMIRGRKKSRATWKPEDCSSMR</sequence>
<feature type="transmembrane region" description="Helical" evidence="10">
    <location>
        <begin position="6"/>
        <end position="31"/>
    </location>
</feature>
<evidence type="ECO:0000256" key="2">
    <source>
        <dbReference type="ARBA" id="ARBA00022475"/>
    </source>
</evidence>
<keyword evidence="13" id="KW-1185">Reference proteome</keyword>
<feature type="transmembrane region" description="Helical" evidence="10">
    <location>
        <begin position="116"/>
        <end position="136"/>
    </location>
</feature>
<name>A7SB18_NEMVE</name>
<reference evidence="12 13" key="1">
    <citation type="journal article" date="2007" name="Science">
        <title>Sea anemone genome reveals ancestral eumetazoan gene repertoire and genomic organization.</title>
        <authorList>
            <person name="Putnam N.H."/>
            <person name="Srivastava M."/>
            <person name="Hellsten U."/>
            <person name="Dirks B."/>
            <person name="Chapman J."/>
            <person name="Salamov A."/>
            <person name="Terry A."/>
            <person name="Shapiro H."/>
            <person name="Lindquist E."/>
            <person name="Kapitonov V.V."/>
            <person name="Jurka J."/>
            <person name="Genikhovich G."/>
            <person name="Grigoriev I.V."/>
            <person name="Lucas S.M."/>
            <person name="Steele R.E."/>
            <person name="Finnerty J.R."/>
            <person name="Technau U."/>
            <person name="Martindale M.Q."/>
            <person name="Rokhsar D.S."/>
        </authorList>
    </citation>
    <scope>NUCLEOTIDE SEQUENCE [LARGE SCALE GENOMIC DNA]</scope>
    <source>
        <strain evidence="13">CH2 X CH6</strain>
    </source>
</reference>
<dbReference type="InterPro" id="IPR050569">
    <property type="entry name" value="TAAR"/>
</dbReference>
<keyword evidence="6 10" id="KW-0472">Membrane</keyword>
<feature type="transmembrane region" description="Helical" evidence="10">
    <location>
        <begin position="78"/>
        <end position="96"/>
    </location>
</feature>
<dbReference type="STRING" id="45351.A7SB18"/>
<gene>
    <name evidence="12" type="ORF">NEMVEDRAFT_v1g209522</name>
</gene>
<feature type="transmembrane region" description="Helical" evidence="10">
    <location>
        <begin position="208"/>
        <end position="228"/>
    </location>
</feature>
<evidence type="ECO:0000256" key="4">
    <source>
        <dbReference type="ARBA" id="ARBA00022989"/>
    </source>
</evidence>
<dbReference type="HOGENOM" id="CLU_009579_3_6_1"/>
<dbReference type="SUPFAM" id="SSF81321">
    <property type="entry name" value="Family A G protein-coupled receptor-like"/>
    <property type="match status" value="1"/>
</dbReference>
<dbReference type="PhylomeDB" id="A7SB18"/>
<dbReference type="PANTHER" id="PTHR24249:SF372">
    <property type="entry name" value="G-PROTEIN COUPLED RECEPTORS FAMILY 1 PROFILE DOMAIN-CONTAINING PROTEIN"/>
    <property type="match status" value="1"/>
</dbReference>
<keyword evidence="3 9" id="KW-0812">Transmembrane</keyword>
<evidence type="ECO:0000256" key="9">
    <source>
        <dbReference type="RuleBase" id="RU000688"/>
    </source>
</evidence>